<sequence>MTDVWNELKSFLNPEVFQGIKSLKKVQPKNRPPRLDMQVTRDIASGLKRTIRAMTQLRTPKFTRAARELMDEGARWRTRPLSLWRIDLWKDWRDRPTIARPPVIAVPQSRWRHHIATLNVNGFARKRLDVIELLTKEQISICALQETLVSSRAFPVQMPGYVSYTQHWGEGFRGQTLLVKSDLSSYEVGREARLYIHVKVSGLPRITQPVHVIAVYLPSGGEYRGLRTELFHKLLALNKKILDATPGAPVIFLGDWNMNQAELEQKLQTPLTGLQVYKPVGSALSRFPTRGLSRDIDHMVVSAGMNGILRRPRV</sequence>
<dbReference type="SUPFAM" id="SSF56219">
    <property type="entry name" value="DNase I-like"/>
    <property type="match status" value="1"/>
</dbReference>
<dbReference type="Pfam" id="PF03372">
    <property type="entry name" value="Exo_endo_phos"/>
    <property type="match status" value="1"/>
</dbReference>
<dbReference type="PANTHER" id="PTHR43250:SF2">
    <property type="entry name" value="EXODEOXYRIBONUCLEASE III"/>
    <property type="match status" value="1"/>
</dbReference>
<evidence type="ECO:0000259" key="1">
    <source>
        <dbReference type="Pfam" id="PF03372"/>
    </source>
</evidence>
<dbReference type="Gene3D" id="3.60.10.10">
    <property type="entry name" value="Endonuclease/exonuclease/phosphatase"/>
    <property type="match status" value="1"/>
</dbReference>
<dbReference type="GO" id="GO:0006281">
    <property type="term" value="P:DNA repair"/>
    <property type="evidence" value="ECO:0007669"/>
    <property type="project" value="InterPro"/>
</dbReference>
<proteinExistence type="predicted"/>
<feature type="domain" description="Endonuclease/exonuclease/phosphatase" evidence="1">
    <location>
        <begin position="116"/>
        <end position="304"/>
    </location>
</feature>
<dbReference type="GO" id="GO:0008311">
    <property type="term" value="F:double-stranded DNA 3'-5' DNA exonuclease activity"/>
    <property type="evidence" value="ECO:0007669"/>
    <property type="project" value="InterPro"/>
</dbReference>
<organism evidence="2 3">
    <name type="scientific">Paxillus involutus ATCC 200175</name>
    <dbReference type="NCBI Taxonomy" id="664439"/>
    <lineage>
        <taxon>Eukaryota</taxon>
        <taxon>Fungi</taxon>
        <taxon>Dikarya</taxon>
        <taxon>Basidiomycota</taxon>
        <taxon>Agaricomycotina</taxon>
        <taxon>Agaricomycetes</taxon>
        <taxon>Agaricomycetidae</taxon>
        <taxon>Boletales</taxon>
        <taxon>Paxilineae</taxon>
        <taxon>Paxillaceae</taxon>
        <taxon>Paxillus</taxon>
    </lineage>
</organism>
<name>A0A0C9TPJ6_PAXIN</name>
<dbReference type="OrthoDB" id="2671967at2759"/>
<feature type="non-terminal residue" evidence="2">
    <location>
        <position position="314"/>
    </location>
</feature>
<dbReference type="AlphaFoldDB" id="A0A0C9TPJ6"/>
<evidence type="ECO:0000313" key="2">
    <source>
        <dbReference type="EMBL" id="KIJ09667.1"/>
    </source>
</evidence>
<accession>A0A0C9TPJ6</accession>
<dbReference type="EMBL" id="KN819443">
    <property type="protein sequence ID" value="KIJ09667.1"/>
    <property type="molecule type" value="Genomic_DNA"/>
</dbReference>
<protein>
    <recommendedName>
        <fullName evidence="1">Endonuclease/exonuclease/phosphatase domain-containing protein</fullName>
    </recommendedName>
</protein>
<dbReference type="InterPro" id="IPR036691">
    <property type="entry name" value="Endo/exonu/phosph_ase_sf"/>
</dbReference>
<keyword evidence="3" id="KW-1185">Reference proteome</keyword>
<reference evidence="3" key="2">
    <citation type="submission" date="2015-01" db="EMBL/GenBank/DDBJ databases">
        <title>Evolutionary Origins and Diversification of the Mycorrhizal Mutualists.</title>
        <authorList>
            <consortium name="DOE Joint Genome Institute"/>
            <consortium name="Mycorrhizal Genomics Consortium"/>
            <person name="Kohler A."/>
            <person name="Kuo A."/>
            <person name="Nagy L.G."/>
            <person name="Floudas D."/>
            <person name="Copeland A."/>
            <person name="Barry K.W."/>
            <person name="Cichocki N."/>
            <person name="Veneault-Fourrey C."/>
            <person name="LaButti K."/>
            <person name="Lindquist E.A."/>
            <person name="Lipzen A."/>
            <person name="Lundell T."/>
            <person name="Morin E."/>
            <person name="Murat C."/>
            <person name="Riley R."/>
            <person name="Ohm R."/>
            <person name="Sun H."/>
            <person name="Tunlid A."/>
            <person name="Henrissat B."/>
            <person name="Grigoriev I.V."/>
            <person name="Hibbett D.S."/>
            <person name="Martin F."/>
        </authorList>
    </citation>
    <scope>NUCLEOTIDE SEQUENCE [LARGE SCALE GENOMIC DNA]</scope>
    <source>
        <strain evidence="3">ATCC 200175</strain>
    </source>
</reference>
<dbReference type="InterPro" id="IPR037493">
    <property type="entry name" value="ExoIII-like"/>
</dbReference>
<gene>
    <name evidence="2" type="ORF">PAXINDRAFT_87144</name>
</gene>
<dbReference type="PANTHER" id="PTHR43250">
    <property type="entry name" value="EXODEOXYRIBONUCLEASE III"/>
    <property type="match status" value="1"/>
</dbReference>
<dbReference type="InterPro" id="IPR005135">
    <property type="entry name" value="Endo/exonuclease/phosphatase"/>
</dbReference>
<dbReference type="HOGENOM" id="CLU_058939_0_0_1"/>
<dbReference type="Proteomes" id="UP000053647">
    <property type="component" value="Unassembled WGS sequence"/>
</dbReference>
<evidence type="ECO:0000313" key="3">
    <source>
        <dbReference type="Proteomes" id="UP000053647"/>
    </source>
</evidence>
<reference evidence="2 3" key="1">
    <citation type="submission" date="2014-06" db="EMBL/GenBank/DDBJ databases">
        <authorList>
            <consortium name="DOE Joint Genome Institute"/>
            <person name="Kuo A."/>
            <person name="Kohler A."/>
            <person name="Nagy L.G."/>
            <person name="Floudas D."/>
            <person name="Copeland A."/>
            <person name="Barry K.W."/>
            <person name="Cichocki N."/>
            <person name="Veneault-Fourrey C."/>
            <person name="LaButti K."/>
            <person name="Lindquist E.A."/>
            <person name="Lipzen A."/>
            <person name="Lundell T."/>
            <person name="Morin E."/>
            <person name="Murat C."/>
            <person name="Sun H."/>
            <person name="Tunlid A."/>
            <person name="Henrissat B."/>
            <person name="Grigoriev I.V."/>
            <person name="Hibbett D.S."/>
            <person name="Martin F."/>
            <person name="Nordberg H.P."/>
            <person name="Cantor M.N."/>
            <person name="Hua S.X."/>
        </authorList>
    </citation>
    <scope>NUCLEOTIDE SEQUENCE [LARGE SCALE GENOMIC DNA]</scope>
    <source>
        <strain evidence="2 3">ATCC 200175</strain>
    </source>
</reference>